<comment type="cofactor">
    <cofactor evidence="7">
        <name>Cu cation</name>
        <dbReference type="ChEBI" id="CHEBI:23378"/>
    </cofactor>
    <text evidence="7">Binds 1 copper ion per subunit.</text>
</comment>
<organism evidence="10 11">
    <name type="scientific">Halobaculum magnesiiphilum</name>
    <dbReference type="NCBI Taxonomy" id="1017351"/>
    <lineage>
        <taxon>Archaea</taxon>
        <taxon>Methanobacteriati</taxon>
        <taxon>Methanobacteriota</taxon>
        <taxon>Stenosarchaea group</taxon>
        <taxon>Halobacteria</taxon>
        <taxon>Halobacteriales</taxon>
        <taxon>Haloferacaceae</taxon>
        <taxon>Halobaculum</taxon>
    </lineage>
</organism>
<geneLocation type="plasmid" evidence="10 11">
    <name>unnamed2</name>
</geneLocation>
<accession>A0A8T8WIU0</accession>
<evidence type="ECO:0000313" key="10">
    <source>
        <dbReference type="EMBL" id="QZP39654.1"/>
    </source>
</evidence>
<name>A0A8T8WIU0_9EURY</name>
<feature type="domain" description="Blue (type 1) copper" evidence="9">
    <location>
        <begin position="105"/>
        <end position="191"/>
    </location>
</feature>
<dbReference type="SUPFAM" id="SSF49503">
    <property type="entry name" value="Cupredoxins"/>
    <property type="match status" value="1"/>
</dbReference>
<dbReference type="NCBIfam" id="TIGR03102">
    <property type="entry name" value="halo_cynanin"/>
    <property type="match status" value="1"/>
</dbReference>
<keyword evidence="11" id="KW-1185">Reference proteome</keyword>
<evidence type="ECO:0000256" key="6">
    <source>
        <dbReference type="ARBA" id="ARBA00023008"/>
    </source>
</evidence>
<evidence type="ECO:0000256" key="3">
    <source>
        <dbReference type="ARBA" id="ARBA00022723"/>
    </source>
</evidence>
<feature type="compositionally biased region" description="Gly residues" evidence="8">
    <location>
        <begin position="58"/>
        <end position="74"/>
    </location>
</feature>
<gene>
    <name evidence="10" type="ORF">K6T50_16845</name>
</gene>
<keyword evidence="2" id="KW-0813">Transport</keyword>
<dbReference type="InterPro" id="IPR002386">
    <property type="entry name" value="Amicyanin/Pseudoazurin"/>
</dbReference>
<dbReference type="InterPro" id="IPR008972">
    <property type="entry name" value="Cupredoxin"/>
</dbReference>
<dbReference type="PROSITE" id="PS51257">
    <property type="entry name" value="PROKAR_LIPOPROTEIN"/>
    <property type="match status" value="1"/>
</dbReference>
<dbReference type="Proteomes" id="UP000826254">
    <property type="component" value="Plasmid unnamed2"/>
</dbReference>
<evidence type="ECO:0000256" key="1">
    <source>
        <dbReference type="ARBA" id="ARBA00004418"/>
    </source>
</evidence>
<dbReference type="Gene3D" id="2.60.40.420">
    <property type="entry name" value="Cupredoxins - blue copper proteins"/>
    <property type="match status" value="1"/>
</dbReference>
<evidence type="ECO:0000256" key="7">
    <source>
        <dbReference type="PIRSR" id="PIRSR602386-1"/>
    </source>
</evidence>
<keyword evidence="10" id="KW-0614">Plasmid</keyword>
<dbReference type="GO" id="GO:0042597">
    <property type="term" value="C:periplasmic space"/>
    <property type="evidence" value="ECO:0007669"/>
    <property type="project" value="UniProtKB-SubCell"/>
</dbReference>
<protein>
    <submittedName>
        <fullName evidence="10">Halocyanin domain-containing protein</fullName>
    </submittedName>
</protein>
<dbReference type="PRINTS" id="PR00155">
    <property type="entry name" value="AMICYANIN"/>
</dbReference>
<feature type="region of interest" description="Disordered" evidence="8">
    <location>
        <begin position="23"/>
        <end position="82"/>
    </location>
</feature>
<dbReference type="GO" id="GO:0005507">
    <property type="term" value="F:copper ion binding"/>
    <property type="evidence" value="ECO:0007669"/>
    <property type="project" value="InterPro"/>
</dbReference>
<dbReference type="GeneID" id="67179845"/>
<feature type="binding site" evidence="7">
    <location>
        <position position="141"/>
    </location>
    <ligand>
        <name>Cu cation</name>
        <dbReference type="ChEBI" id="CHEBI:23378"/>
    </ligand>
</feature>
<dbReference type="PROSITE" id="PS51318">
    <property type="entry name" value="TAT"/>
    <property type="match status" value="1"/>
</dbReference>
<evidence type="ECO:0000256" key="5">
    <source>
        <dbReference type="ARBA" id="ARBA00022982"/>
    </source>
</evidence>
<feature type="compositionally biased region" description="Low complexity" evidence="8">
    <location>
        <begin position="23"/>
        <end position="33"/>
    </location>
</feature>
<dbReference type="KEGG" id="hmp:K6T50_16845"/>
<sequence>MSDRSPDRRTVLRATGLVAAGGLTGLAGCTAGSGSEGGTGEGDGANTEEPTATPEPSGDGGSSGGDGADTGGDSGSAESFDGWFDGVDNYDGVVDETGADEVTVEVGTEANGGYYGFGPAAVRVSTGTTVVWEWTGQGSSHNVAAEDGSFESELVSEEGHTFSNTFDSSGTIKYACTPHKAMGMKGVVVVE</sequence>
<dbReference type="AlphaFoldDB" id="A0A8T8WIU0"/>
<dbReference type="CDD" id="cd04220">
    <property type="entry name" value="Halocyanin"/>
    <property type="match status" value="1"/>
</dbReference>
<evidence type="ECO:0000259" key="9">
    <source>
        <dbReference type="Pfam" id="PF00127"/>
    </source>
</evidence>
<evidence type="ECO:0000256" key="4">
    <source>
        <dbReference type="ARBA" id="ARBA00022764"/>
    </source>
</evidence>
<comment type="subcellular location">
    <subcellularLocation>
        <location evidence="1">Periplasm</location>
    </subcellularLocation>
</comment>
<feature type="binding site" evidence="7">
    <location>
        <position position="179"/>
    </location>
    <ligand>
        <name>Cu cation</name>
        <dbReference type="ChEBI" id="CHEBI:23378"/>
    </ligand>
</feature>
<keyword evidence="6 7" id="KW-0186">Copper</keyword>
<feature type="binding site" evidence="7">
    <location>
        <position position="176"/>
    </location>
    <ligand>
        <name>Cu cation</name>
        <dbReference type="ChEBI" id="CHEBI:23378"/>
    </ligand>
</feature>
<proteinExistence type="predicted"/>
<keyword evidence="4" id="KW-0574">Periplasm</keyword>
<dbReference type="Pfam" id="PF00127">
    <property type="entry name" value="Copper-bind"/>
    <property type="match status" value="1"/>
</dbReference>
<dbReference type="GO" id="GO:0009055">
    <property type="term" value="F:electron transfer activity"/>
    <property type="evidence" value="ECO:0007669"/>
    <property type="project" value="InterPro"/>
</dbReference>
<reference evidence="10 11" key="1">
    <citation type="journal article" date="2021" name="Int. J. Syst. Evol. Microbiol.">
        <title>Halobaculum halophilum sp. nov. and Halobaculum salinum sp. nov., isolated from salt lake and saline soil.</title>
        <authorList>
            <person name="Cui H.L."/>
            <person name="Shi X.W."/>
            <person name="Yin X.M."/>
            <person name="Yang X.Y."/>
            <person name="Hou J."/>
            <person name="Zhu L."/>
        </authorList>
    </citation>
    <scope>NUCLEOTIDE SEQUENCE [LARGE SCALE GENOMIC DNA]</scope>
    <source>
        <strain evidence="10 11">NBRC 109044</strain>
    </source>
</reference>
<evidence type="ECO:0000256" key="8">
    <source>
        <dbReference type="SAM" id="MobiDB-lite"/>
    </source>
</evidence>
<dbReference type="RefSeq" id="WP_222609403.1">
    <property type="nucleotide sequence ID" value="NZ_CP081960.1"/>
</dbReference>
<feature type="compositionally biased region" description="Low complexity" evidence="8">
    <location>
        <begin position="44"/>
        <end position="57"/>
    </location>
</feature>
<dbReference type="EMBL" id="CP081960">
    <property type="protein sequence ID" value="QZP39654.1"/>
    <property type="molecule type" value="Genomic_DNA"/>
</dbReference>
<dbReference type="InterPro" id="IPR017533">
    <property type="entry name" value="Halocyanin"/>
</dbReference>
<feature type="compositionally biased region" description="Gly residues" evidence="8">
    <location>
        <begin position="34"/>
        <end position="43"/>
    </location>
</feature>
<evidence type="ECO:0000256" key="2">
    <source>
        <dbReference type="ARBA" id="ARBA00022448"/>
    </source>
</evidence>
<keyword evidence="3 7" id="KW-0479">Metal-binding</keyword>
<dbReference type="InterPro" id="IPR006311">
    <property type="entry name" value="TAT_signal"/>
</dbReference>
<dbReference type="InterPro" id="IPR000923">
    <property type="entry name" value="BlueCu_1"/>
</dbReference>
<evidence type="ECO:0000313" key="11">
    <source>
        <dbReference type="Proteomes" id="UP000826254"/>
    </source>
</evidence>
<keyword evidence="5" id="KW-0249">Electron transport</keyword>
<feature type="binding site" evidence="7">
    <location>
        <position position="184"/>
    </location>
    <ligand>
        <name>Cu cation</name>
        <dbReference type="ChEBI" id="CHEBI:23378"/>
    </ligand>
</feature>